<feature type="transmembrane region" description="Helical" evidence="1">
    <location>
        <begin position="12"/>
        <end position="36"/>
    </location>
</feature>
<comment type="caution">
    <text evidence="2">The sequence shown here is derived from an EMBL/GenBank/DDBJ whole genome shotgun (WGS) entry which is preliminary data.</text>
</comment>
<evidence type="ECO:0000313" key="3">
    <source>
        <dbReference type="Proteomes" id="UP000636505"/>
    </source>
</evidence>
<gene>
    <name evidence="2" type="ORF">IQ241_09285</name>
</gene>
<accession>A0A8J7AH70</accession>
<name>A0A8J7AH70_9CYAN</name>
<sequence>MNSRSDFEAKIRLALGLVVLFGIALLLLHLLLPWLLLGGGVGVGYWLWQRQQIRQFGQNALQTAFPS</sequence>
<dbReference type="Proteomes" id="UP000636505">
    <property type="component" value="Unassembled WGS sequence"/>
</dbReference>
<organism evidence="2 3">
    <name type="scientific">Vasconcelosia minhoensis LEGE 07310</name>
    <dbReference type="NCBI Taxonomy" id="915328"/>
    <lineage>
        <taxon>Bacteria</taxon>
        <taxon>Bacillati</taxon>
        <taxon>Cyanobacteriota</taxon>
        <taxon>Cyanophyceae</taxon>
        <taxon>Nodosilineales</taxon>
        <taxon>Cymatolegaceae</taxon>
        <taxon>Vasconcelosia</taxon>
        <taxon>Vasconcelosia minhoensis</taxon>
    </lineage>
</organism>
<protein>
    <submittedName>
        <fullName evidence="2">Uncharacterized protein</fullName>
    </submittedName>
</protein>
<keyword evidence="1" id="KW-0472">Membrane</keyword>
<dbReference type="RefSeq" id="WP_193906306.1">
    <property type="nucleotide sequence ID" value="NZ_JADEXG010000017.1"/>
</dbReference>
<evidence type="ECO:0000313" key="2">
    <source>
        <dbReference type="EMBL" id="MBE9077488.1"/>
    </source>
</evidence>
<dbReference type="EMBL" id="JADEXG010000017">
    <property type="protein sequence ID" value="MBE9077488.1"/>
    <property type="molecule type" value="Genomic_DNA"/>
</dbReference>
<proteinExistence type="predicted"/>
<reference evidence="2" key="1">
    <citation type="submission" date="2020-10" db="EMBL/GenBank/DDBJ databases">
        <authorList>
            <person name="Castelo-Branco R."/>
            <person name="Eusebio N."/>
            <person name="Adriana R."/>
            <person name="Vieira A."/>
            <person name="Brugerolle De Fraissinette N."/>
            <person name="Rezende De Castro R."/>
            <person name="Schneider M.P."/>
            <person name="Vasconcelos V."/>
            <person name="Leao P.N."/>
        </authorList>
    </citation>
    <scope>NUCLEOTIDE SEQUENCE</scope>
    <source>
        <strain evidence="2">LEGE 07310</strain>
    </source>
</reference>
<keyword evidence="1" id="KW-0812">Transmembrane</keyword>
<keyword evidence="3" id="KW-1185">Reference proteome</keyword>
<keyword evidence="1" id="KW-1133">Transmembrane helix</keyword>
<dbReference type="AlphaFoldDB" id="A0A8J7AH70"/>
<evidence type="ECO:0000256" key="1">
    <source>
        <dbReference type="SAM" id="Phobius"/>
    </source>
</evidence>